<feature type="signal peptide" evidence="1">
    <location>
        <begin position="1"/>
        <end position="27"/>
    </location>
</feature>
<evidence type="ECO:0000313" key="3">
    <source>
        <dbReference type="EMBL" id="SCD21226.1"/>
    </source>
</evidence>
<keyword evidence="1" id="KW-0732">Signal</keyword>
<protein>
    <submittedName>
        <fullName evidence="3">Putative secreted protein</fullName>
    </submittedName>
</protein>
<evidence type="ECO:0000313" key="4">
    <source>
        <dbReference type="Proteomes" id="UP000187464"/>
    </source>
</evidence>
<feature type="domain" description="Putative auto-transporter adhesin head GIN" evidence="2">
    <location>
        <begin position="35"/>
        <end position="221"/>
    </location>
</feature>
<evidence type="ECO:0000259" key="2">
    <source>
        <dbReference type="Pfam" id="PF10988"/>
    </source>
</evidence>
<dbReference type="Proteomes" id="UP000187464">
    <property type="component" value="Chromosome I"/>
</dbReference>
<dbReference type="Pfam" id="PF10988">
    <property type="entry name" value="DUF2807"/>
    <property type="match status" value="1"/>
</dbReference>
<organism evidence="3 4">
    <name type="scientific">Proteiniphilum saccharofermentans</name>
    <dbReference type="NCBI Taxonomy" id="1642647"/>
    <lineage>
        <taxon>Bacteria</taxon>
        <taxon>Pseudomonadati</taxon>
        <taxon>Bacteroidota</taxon>
        <taxon>Bacteroidia</taxon>
        <taxon>Bacteroidales</taxon>
        <taxon>Dysgonomonadaceae</taxon>
        <taxon>Proteiniphilum</taxon>
    </lineage>
</organism>
<evidence type="ECO:0000256" key="1">
    <source>
        <dbReference type="SAM" id="SignalP"/>
    </source>
</evidence>
<accession>A0A1R3SYF5</accession>
<dbReference type="PROSITE" id="PS51257">
    <property type="entry name" value="PROKAR_LIPOPROTEIN"/>
    <property type="match status" value="1"/>
</dbReference>
<sequence>MKISATLILIAVLFTACISVGAQSRQAADQFEVSEFTAIESSVVANIHIKQSPTVSVTAEGSEELLNILDVRMDNDKLILTMEDRFLKRHKGRADKLVISISTPTLTRLDFDGVGNIEIDGAFSTPELTIDSEGVGNLRADKLDAGSIYISSEGVGNISLGGKTDKVEIKSQGVGNINTTKLTSRSAVVTSQGVGNVSCYASQHLKVRSEGIGNVTYYGNPADKELNKERLGKIKAGN</sequence>
<dbReference type="RefSeq" id="WP_076931079.1">
    <property type="nucleotide sequence ID" value="NZ_LT605205.1"/>
</dbReference>
<reference evidence="3 4" key="1">
    <citation type="submission" date="2016-08" db="EMBL/GenBank/DDBJ databases">
        <authorList>
            <person name="Seilhamer J.J."/>
        </authorList>
    </citation>
    <scope>NUCLEOTIDE SEQUENCE [LARGE SCALE GENOMIC DNA]</scope>
    <source>
        <strain evidence="3">M3/6</strain>
    </source>
</reference>
<proteinExistence type="predicted"/>
<dbReference type="STRING" id="1642647.PSM36_2422"/>
<name>A0A1R3SYF5_9BACT</name>
<dbReference type="Gene3D" id="2.160.20.120">
    <property type="match status" value="1"/>
</dbReference>
<dbReference type="AlphaFoldDB" id="A0A1R3SYF5"/>
<dbReference type="PANTHER" id="PTHR39200">
    <property type="entry name" value="HYPOTHETICAL EXPORTED PROTEIN"/>
    <property type="match status" value="1"/>
</dbReference>
<dbReference type="KEGG" id="psac:PSM36_2422"/>
<keyword evidence="4" id="KW-1185">Reference proteome</keyword>
<dbReference type="InterPro" id="IPR021255">
    <property type="entry name" value="DUF2807"/>
</dbReference>
<feature type="chain" id="PRO_5010294502" evidence="1">
    <location>
        <begin position="28"/>
        <end position="238"/>
    </location>
</feature>
<dbReference type="EMBL" id="LT605205">
    <property type="protein sequence ID" value="SCD21226.1"/>
    <property type="molecule type" value="Genomic_DNA"/>
</dbReference>
<gene>
    <name evidence="3" type="ORF">PSM36_2422</name>
</gene>
<dbReference type="PANTHER" id="PTHR39200:SF1">
    <property type="entry name" value="AUTO-TRANSPORTER ADHESIN HEAD GIN DOMAIN-CONTAINING PROTEIN-RELATED"/>
    <property type="match status" value="1"/>
</dbReference>